<gene>
    <name evidence="2" type="ORF">J4Q44_G00280590</name>
</gene>
<name>A0AAN8LB66_9TELE</name>
<dbReference type="InterPro" id="IPR009057">
    <property type="entry name" value="Homeodomain-like_sf"/>
</dbReference>
<dbReference type="InterPro" id="IPR036397">
    <property type="entry name" value="RNaseH_sf"/>
</dbReference>
<dbReference type="PANTHER" id="PTHR23022">
    <property type="entry name" value="TRANSPOSABLE ELEMENT-RELATED"/>
    <property type="match status" value="1"/>
</dbReference>
<evidence type="ECO:0000313" key="2">
    <source>
        <dbReference type="EMBL" id="KAK6302006.1"/>
    </source>
</evidence>
<dbReference type="EMBL" id="JAGTTL010000026">
    <property type="protein sequence ID" value="KAK6302006.1"/>
    <property type="molecule type" value="Genomic_DNA"/>
</dbReference>
<dbReference type="AlphaFoldDB" id="A0AAN8LB66"/>
<dbReference type="Pfam" id="PF01498">
    <property type="entry name" value="HTH_Tnp_Tc3_2"/>
    <property type="match status" value="1"/>
</dbReference>
<dbReference type="Gene3D" id="1.10.10.10">
    <property type="entry name" value="Winged helix-like DNA-binding domain superfamily/Winged helix DNA-binding domain"/>
    <property type="match status" value="1"/>
</dbReference>
<evidence type="ECO:0000313" key="3">
    <source>
        <dbReference type="Proteomes" id="UP001356427"/>
    </source>
</evidence>
<dbReference type="GO" id="GO:0015074">
    <property type="term" value="P:DNA integration"/>
    <property type="evidence" value="ECO:0007669"/>
    <property type="project" value="InterPro"/>
</dbReference>
<sequence>MAHTEEISDFQRGTVIGCHLSNKSVRQISALLELPRSTVSAVIMKWKRLGATMAQPRSGRPHKLTELDRRVLKCVVRKNRLSSVATLTTEFQTASGSNISTITVRRELHEMGFHGRAAAHKPKITMHNAKRRLEWCKARRHWTLEQWKCVLWSDDSRFTIWQSDGRIWVWWMSGECYLPECIVPTVMFGGGGIMVWDCFSWFGLGPLVPVKGNLNATAYNYIVDDSVLPTLWQQFGEGPFLFQHDNAPVHKARSIQKRFVEIGVE</sequence>
<dbReference type="Gene3D" id="3.30.420.10">
    <property type="entry name" value="Ribonuclease H-like superfamily/Ribonuclease H"/>
    <property type="match status" value="1"/>
</dbReference>
<dbReference type="InterPro" id="IPR052338">
    <property type="entry name" value="Transposase_5"/>
</dbReference>
<dbReference type="SUPFAM" id="SSF46689">
    <property type="entry name" value="Homeodomain-like"/>
    <property type="match status" value="1"/>
</dbReference>
<comment type="caution">
    <text evidence="2">The sequence shown here is derived from an EMBL/GenBank/DDBJ whole genome shotgun (WGS) entry which is preliminary data.</text>
</comment>
<feature type="domain" description="Transposase Tc1-like" evidence="1">
    <location>
        <begin position="69"/>
        <end position="140"/>
    </location>
</feature>
<keyword evidence="3" id="KW-1185">Reference proteome</keyword>
<proteinExistence type="predicted"/>
<organism evidence="2 3">
    <name type="scientific">Coregonus suidteri</name>
    <dbReference type="NCBI Taxonomy" id="861788"/>
    <lineage>
        <taxon>Eukaryota</taxon>
        <taxon>Metazoa</taxon>
        <taxon>Chordata</taxon>
        <taxon>Craniata</taxon>
        <taxon>Vertebrata</taxon>
        <taxon>Euteleostomi</taxon>
        <taxon>Actinopterygii</taxon>
        <taxon>Neopterygii</taxon>
        <taxon>Teleostei</taxon>
        <taxon>Protacanthopterygii</taxon>
        <taxon>Salmoniformes</taxon>
        <taxon>Salmonidae</taxon>
        <taxon>Coregoninae</taxon>
        <taxon>Coregonus</taxon>
    </lineage>
</organism>
<dbReference type="InterPro" id="IPR036388">
    <property type="entry name" value="WH-like_DNA-bd_sf"/>
</dbReference>
<reference evidence="2 3" key="1">
    <citation type="submission" date="2021-04" db="EMBL/GenBank/DDBJ databases">
        <authorList>
            <person name="De Guttry C."/>
            <person name="Zahm M."/>
            <person name="Klopp C."/>
            <person name="Cabau C."/>
            <person name="Louis A."/>
            <person name="Berthelot C."/>
            <person name="Parey E."/>
            <person name="Roest Crollius H."/>
            <person name="Montfort J."/>
            <person name="Robinson-Rechavi M."/>
            <person name="Bucao C."/>
            <person name="Bouchez O."/>
            <person name="Gislard M."/>
            <person name="Lluch J."/>
            <person name="Milhes M."/>
            <person name="Lampietro C."/>
            <person name="Lopez Roques C."/>
            <person name="Donnadieu C."/>
            <person name="Braasch I."/>
            <person name="Desvignes T."/>
            <person name="Postlethwait J."/>
            <person name="Bobe J."/>
            <person name="Wedekind C."/>
            <person name="Guiguen Y."/>
        </authorList>
    </citation>
    <scope>NUCLEOTIDE SEQUENCE [LARGE SCALE GENOMIC DNA]</scope>
    <source>
        <strain evidence="2">Cs_M1</strain>
        <tissue evidence="2">Blood</tissue>
    </source>
</reference>
<dbReference type="Proteomes" id="UP001356427">
    <property type="component" value="Unassembled WGS sequence"/>
</dbReference>
<evidence type="ECO:0000259" key="1">
    <source>
        <dbReference type="Pfam" id="PF01498"/>
    </source>
</evidence>
<protein>
    <recommendedName>
        <fullName evidence="1">Transposase Tc1-like domain-containing protein</fullName>
    </recommendedName>
</protein>
<dbReference type="GO" id="GO:0006313">
    <property type="term" value="P:DNA transposition"/>
    <property type="evidence" value="ECO:0007669"/>
    <property type="project" value="InterPro"/>
</dbReference>
<dbReference type="GO" id="GO:0003677">
    <property type="term" value="F:DNA binding"/>
    <property type="evidence" value="ECO:0007669"/>
    <property type="project" value="InterPro"/>
</dbReference>
<dbReference type="InterPro" id="IPR002492">
    <property type="entry name" value="Transposase_Tc1-like"/>
</dbReference>
<dbReference type="PANTHER" id="PTHR23022:SF135">
    <property type="entry name" value="SI:DKEY-77F5.3"/>
    <property type="match status" value="1"/>
</dbReference>
<accession>A0AAN8LB66</accession>